<proteinExistence type="predicted"/>
<evidence type="ECO:0000256" key="1">
    <source>
        <dbReference type="SAM" id="MobiDB-lite"/>
    </source>
</evidence>
<protein>
    <submittedName>
        <fullName evidence="2">Uncharacterized protein</fullName>
    </submittedName>
</protein>
<accession>A0AAV7VB89</accession>
<feature type="compositionally biased region" description="Basic residues" evidence="1">
    <location>
        <begin position="31"/>
        <end position="43"/>
    </location>
</feature>
<organism evidence="2 3">
    <name type="scientific">Pleurodeles waltl</name>
    <name type="common">Iberian ribbed newt</name>
    <dbReference type="NCBI Taxonomy" id="8319"/>
    <lineage>
        <taxon>Eukaryota</taxon>
        <taxon>Metazoa</taxon>
        <taxon>Chordata</taxon>
        <taxon>Craniata</taxon>
        <taxon>Vertebrata</taxon>
        <taxon>Euteleostomi</taxon>
        <taxon>Amphibia</taxon>
        <taxon>Batrachia</taxon>
        <taxon>Caudata</taxon>
        <taxon>Salamandroidea</taxon>
        <taxon>Salamandridae</taxon>
        <taxon>Pleurodelinae</taxon>
        <taxon>Pleurodeles</taxon>
    </lineage>
</organism>
<evidence type="ECO:0000313" key="2">
    <source>
        <dbReference type="EMBL" id="KAJ1198844.1"/>
    </source>
</evidence>
<comment type="caution">
    <text evidence="2">The sequence shown here is derived from an EMBL/GenBank/DDBJ whole genome shotgun (WGS) entry which is preliminary data.</text>
</comment>
<dbReference type="AlphaFoldDB" id="A0AAV7VB89"/>
<dbReference type="Proteomes" id="UP001066276">
    <property type="component" value="Chromosome 2_1"/>
</dbReference>
<gene>
    <name evidence="2" type="ORF">NDU88_002683</name>
</gene>
<feature type="region of interest" description="Disordered" evidence="1">
    <location>
        <begin position="1"/>
        <end position="70"/>
    </location>
</feature>
<keyword evidence="3" id="KW-1185">Reference proteome</keyword>
<feature type="compositionally biased region" description="Low complexity" evidence="1">
    <location>
        <begin position="1"/>
        <end position="17"/>
    </location>
</feature>
<sequence length="101" mass="11018">MAPVYGSSRIGRSSSRGLTTSRPCPRAQLTRPRRRSAANHRKSAPSTLGSRGSPSSDPVSKGAMCPPVLPQRCRMSRVRRGALTALVRHVWWLGHVPPIHT</sequence>
<reference evidence="2" key="1">
    <citation type="journal article" date="2022" name="bioRxiv">
        <title>Sequencing and chromosome-scale assembly of the giantPleurodeles waltlgenome.</title>
        <authorList>
            <person name="Brown T."/>
            <person name="Elewa A."/>
            <person name="Iarovenko S."/>
            <person name="Subramanian E."/>
            <person name="Araus A.J."/>
            <person name="Petzold A."/>
            <person name="Susuki M."/>
            <person name="Suzuki K.-i.T."/>
            <person name="Hayashi T."/>
            <person name="Toyoda A."/>
            <person name="Oliveira C."/>
            <person name="Osipova E."/>
            <person name="Leigh N.D."/>
            <person name="Simon A."/>
            <person name="Yun M.H."/>
        </authorList>
    </citation>
    <scope>NUCLEOTIDE SEQUENCE</scope>
    <source>
        <strain evidence="2">20211129_DDA</strain>
        <tissue evidence="2">Liver</tissue>
    </source>
</reference>
<evidence type="ECO:0000313" key="3">
    <source>
        <dbReference type="Proteomes" id="UP001066276"/>
    </source>
</evidence>
<feature type="compositionally biased region" description="Polar residues" evidence="1">
    <location>
        <begin position="44"/>
        <end position="58"/>
    </location>
</feature>
<dbReference type="EMBL" id="JANPWB010000003">
    <property type="protein sequence ID" value="KAJ1198844.1"/>
    <property type="molecule type" value="Genomic_DNA"/>
</dbReference>
<name>A0AAV7VB89_PLEWA</name>